<evidence type="ECO:0000313" key="9">
    <source>
        <dbReference type="Proteomes" id="UP000199527"/>
    </source>
</evidence>
<dbReference type="InterPro" id="IPR050534">
    <property type="entry name" value="Coronavir_polyprotein_1ab"/>
</dbReference>
<dbReference type="OrthoDB" id="9757917at2"/>
<dbReference type="SMART" id="SM00382">
    <property type="entry name" value="AAA"/>
    <property type="match status" value="1"/>
</dbReference>
<accession>A0A1G8RIM6</accession>
<gene>
    <name evidence="8" type="ORF">SAMN04488540_105187</name>
</gene>
<dbReference type="GO" id="GO:0043139">
    <property type="term" value="F:5'-3' DNA helicase activity"/>
    <property type="evidence" value="ECO:0007669"/>
    <property type="project" value="TreeGrafter"/>
</dbReference>
<keyword evidence="3" id="KW-0378">Hydrolase</keyword>
<protein>
    <submittedName>
        <fullName evidence="8">AAA domain-containing protein</fullName>
    </submittedName>
</protein>
<reference evidence="9" key="1">
    <citation type="submission" date="2016-10" db="EMBL/GenBank/DDBJ databases">
        <authorList>
            <person name="Varghese N."/>
            <person name="Submissions S."/>
        </authorList>
    </citation>
    <scope>NUCLEOTIDE SEQUENCE [LARGE SCALE GENOMIC DNA]</scope>
    <source>
        <strain evidence="9">DSM 23317</strain>
    </source>
</reference>
<dbReference type="RefSeq" id="WP_090364786.1">
    <property type="nucleotide sequence ID" value="NZ_FNEM01000005.1"/>
</dbReference>
<dbReference type="Pfam" id="PF13086">
    <property type="entry name" value="AAA_11"/>
    <property type="match status" value="2"/>
</dbReference>
<dbReference type="CDD" id="cd18808">
    <property type="entry name" value="SF1_C_Upf1"/>
    <property type="match status" value="1"/>
</dbReference>
<dbReference type="InterPro" id="IPR041677">
    <property type="entry name" value="DNA2/NAM7_AAA_11"/>
</dbReference>
<name>A0A1G8RIM6_9GAMM</name>
<dbReference type="Proteomes" id="UP000199527">
    <property type="component" value="Unassembled WGS sequence"/>
</dbReference>
<evidence type="ECO:0000256" key="6">
    <source>
        <dbReference type="SAM" id="Coils"/>
    </source>
</evidence>
<dbReference type="SUPFAM" id="SSF52540">
    <property type="entry name" value="P-loop containing nucleoside triphosphate hydrolases"/>
    <property type="match status" value="1"/>
</dbReference>
<dbReference type="InterPro" id="IPR047187">
    <property type="entry name" value="SF1_C_Upf1"/>
</dbReference>
<feature type="coiled-coil region" evidence="6">
    <location>
        <begin position="27"/>
        <end position="61"/>
    </location>
</feature>
<evidence type="ECO:0000256" key="3">
    <source>
        <dbReference type="ARBA" id="ARBA00022801"/>
    </source>
</evidence>
<keyword evidence="2" id="KW-0547">Nucleotide-binding</keyword>
<comment type="similarity">
    <text evidence="1">Belongs to the DNA2/NAM7 helicase family.</text>
</comment>
<dbReference type="Gene3D" id="3.40.50.300">
    <property type="entry name" value="P-loop containing nucleotide triphosphate hydrolases"/>
    <property type="match status" value="2"/>
</dbReference>
<dbReference type="PANTHER" id="PTHR43788:SF8">
    <property type="entry name" value="DNA-BINDING PROTEIN SMUBP-2"/>
    <property type="match status" value="1"/>
</dbReference>
<dbReference type="GO" id="GO:0016787">
    <property type="term" value="F:hydrolase activity"/>
    <property type="evidence" value="ECO:0007669"/>
    <property type="project" value="UniProtKB-KW"/>
</dbReference>
<feature type="domain" description="AAA+ ATPase" evidence="7">
    <location>
        <begin position="678"/>
        <end position="905"/>
    </location>
</feature>
<evidence type="ECO:0000256" key="2">
    <source>
        <dbReference type="ARBA" id="ARBA00022741"/>
    </source>
</evidence>
<dbReference type="InterPro" id="IPR027417">
    <property type="entry name" value="P-loop_NTPase"/>
</dbReference>
<keyword evidence="5" id="KW-0067">ATP-binding</keyword>
<evidence type="ECO:0000313" key="8">
    <source>
        <dbReference type="EMBL" id="SDJ16792.1"/>
    </source>
</evidence>
<proteinExistence type="inferred from homology"/>
<evidence type="ECO:0000256" key="5">
    <source>
        <dbReference type="ARBA" id="ARBA00022840"/>
    </source>
</evidence>
<evidence type="ECO:0000256" key="4">
    <source>
        <dbReference type="ARBA" id="ARBA00022806"/>
    </source>
</evidence>
<keyword evidence="4" id="KW-0347">Helicase</keyword>
<keyword evidence="6" id="KW-0175">Coiled coil</keyword>
<dbReference type="Pfam" id="PF13087">
    <property type="entry name" value="AAA_12"/>
    <property type="match status" value="1"/>
</dbReference>
<dbReference type="EMBL" id="FNEM01000005">
    <property type="protein sequence ID" value="SDJ16792.1"/>
    <property type="molecule type" value="Genomic_DNA"/>
</dbReference>
<dbReference type="InterPro" id="IPR041679">
    <property type="entry name" value="DNA2/NAM7-like_C"/>
</dbReference>
<organism evidence="8 9">
    <name type="scientific">Ferrimonas sediminum</name>
    <dbReference type="NCBI Taxonomy" id="718193"/>
    <lineage>
        <taxon>Bacteria</taxon>
        <taxon>Pseudomonadati</taxon>
        <taxon>Pseudomonadota</taxon>
        <taxon>Gammaproteobacteria</taxon>
        <taxon>Alteromonadales</taxon>
        <taxon>Ferrimonadaceae</taxon>
        <taxon>Ferrimonas</taxon>
    </lineage>
</organism>
<dbReference type="InterPro" id="IPR003593">
    <property type="entry name" value="AAA+_ATPase"/>
</dbReference>
<dbReference type="PANTHER" id="PTHR43788">
    <property type="entry name" value="DNA2/NAM7 HELICASE FAMILY MEMBER"/>
    <property type="match status" value="1"/>
</dbReference>
<keyword evidence="9" id="KW-1185">Reference proteome</keyword>
<dbReference type="GO" id="GO:0005524">
    <property type="term" value="F:ATP binding"/>
    <property type="evidence" value="ECO:0007669"/>
    <property type="project" value="UniProtKB-KW"/>
</dbReference>
<evidence type="ECO:0000259" key="7">
    <source>
        <dbReference type="SMART" id="SM00382"/>
    </source>
</evidence>
<evidence type="ECO:0000256" key="1">
    <source>
        <dbReference type="ARBA" id="ARBA00007913"/>
    </source>
</evidence>
<dbReference type="AlphaFoldDB" id="A0A1G8RIM6"/>
<sequence>MLATITAIGVGIALTASAAAWYFDKATEEEQRRHSHLRADIDALNQQLAAHGIELETANAQHLHRALEQVLNKLGEEHLRQRSKIASINAELSKLPPQLARELQDDSISPYRRRALKQSYCQIEDAQARLRAFGDYLDWYRNQLDRYWSTLDHSGHDIESLQSLLGDIALPSATLPHDWLYVGKVVLIEEQELDSNMAFNSRLHLTNNRVMQGWSSDFQERLFFNYPQRDAIPLQIVHHKTSAKGKRLFYGCVAKGRLWVDHILADVPIPLEVERKTRLGYLLQSELGIVRANLPIQLTHNPLIELLPGQQVDAYADQYNLLLSDAPGNLNPKFKRIQVSMLASAELGSEDQGGLFLFMAAELLQPGWDAALDGADTTPWRMLALDGNQLVIARHNLRLHCQMDASLSALTVQHIEPYQDHGQGFELPLAMVAVDARLTGQTPTNPDAFEQLVNLTAQIAAADANQQQRLAQAKMLGQWQQVMDYQQSQLQLTVEGIACEPDEQAAQLELSLKAAADAPLAEFIEACKQIQRDGFEPRCRLSYWGDDGQGQHRWLEPLPPRARHKLELTIQGKRLNLGLPWVHCRQLQQTLQKNPNAVALQLTLHKYDDALNRQHTALEAFRHDTLASPRIKQILLAPGQYQGERDPFWHQHFSGPVQWQNPQLTPTQKQVITTALTERHLALIQGPPGTAKTTSIVEMLHQIFSQQPETRVLLVSQQHAAVDNALDRFIDLHRPQLDSGRVNLLRIGPEKKVEGQLRHYTLGKRQQEFVDLSRQAAAKAAVSGQADDRELASQWLNGVLGPEVEEDEPAPALNQELTWLLLQNHNLVGATCVGLASRQQSIDQLRFDVVIIDEAGRSTVPELMIPMLRAKKVILIGDHFQLPPSVAPLLQTDEASEELPFLKETFLETSFFETLYNGLPSQSKSFLGEQFRMPKQIGDLVAELFYSPDGQRQLQNGRIIDESEFLLPHTLMWQDVRGRQQRDNTSQYNREEAIAIIRFLDAQRHKLKGEDKREVAVITPYGAQKRTIRAMMAKVCDHESHGEYHWGGLSIRINTVDSFQGSEAELVCYSTVRTYGNLRFLLDWKRLNVACSRAKENLVFFGHLPFLRRPCRNGERNLFAEIIARIPKQSILPPQPQPPKARQPA</sequence>